<dbReference type="AlphaFoldDB" id="A0A4U9U3I7"/>
<proteinExistence type="predicted"/>
<feature type="region of interest" description="Disordered" evidence="1">
    <location>
        <begin position="33"/>
        <end position="63"/>
    </location>
</feature>
<reference evidence="2" key="1">
    <citation type="submission" date="2019-05" db="EMBL/GenBank/DDBJ databases">
        <authorList>
            <consortium name="Pathogen Informatics"/>
        </authorList>
    </citation>
    <scope>NUCLEOTIDE SEQUENCE [LARGE SCALE GENOMIC DNA]</scope>
    <source>
        <strain evidence="2">NCTC12965</strain>
    </source>
</reference>
<dbReference type="EMBL" id="CABEEZ010000044">
    <property type="protein sequence ID" value="VTR26547.1"/>
    <property type="molecule type" value="Genomic_DNA"/>
</dbReference>
<evidence type="ECO:0000256" key="1">
    <source>
        <dbReference type="SAM" id="MobiDB-lite"/>
    </source>
</evidence>
<feature type="compositionally biased region" description="Basic and acidic residues" evidence="1">
    <location>
        <begin position="52"/>
        <end position="63"/>
    </location>
</feature>
<gene>
    <name evidence="2" type="ORF">NCTC12965_02390</name>
</gene>
<name>A0A4U9U3I7_SERFO</name>
<sequence>MLEDTLENYEDTEFRIASMQRAKEMLSSAIEQDQTRLSRVPQTGWRGSIDGKAPEEEVVEAKG</sequence>
<evidence type="ECO:0000313" key="2">
    <source>
        <dbReference type="EMBL" id="VTR26547.1"/>
    </source>
</evidence>
<protein>
    <submittedName>
        <fullName evidence="2">Uncharacterized protein</fullName>
    </submittedName>
</protein>
<organism evidence="2">
    <name type="scientific">Serratia fonticola</name>
    <dbReference type="NCBI Taxonomy" id="47917"/>
    <lineage>
        <taxon>Bacteria</taxon>
        <taxon>Pseudomonadati</taxon>
        <taxon>Pseudomonadota</taxon>
        <taxon>Gammaproteobacteria</taxon>
        <taxon>Enterobacterales</taxon>
        <taxon>Yersiniaceae</taxon>
        <taxon>Serratia</taxon>
    </lineage>
</organism>
<accession>A0A4U9U3I7</accession>